<dbReference type="Gene3D" id="3.90.70.10">
    <property type="entry name" value="Cysteine proteinases"/>
    <property type="match status" value="1"/>
</dbReference>
<dbReference type="CDD" id="cd02423">
    <property type="entry name" value="Peptidase_C39G"/>
    <property type="match status" value="1"/>
</dbReference>
<dbReference type="Pfam" id="PF03412">
    <property type="entry name" value="Peptidase_C39"/>
    <property type="match status" value="1"/>
</dbReference>
<dbReference type="Proteomes" id="UP000191094">
    <property type="component" value="Unassembled WGS sequence"/>
</dbReference>
<dbReference type="OrthoDB" id="13401at2"/>
<dbReference type="AlphaFoldDB" id="A0A1T0CJZ7"/>
<dbReference type="RefSeq" id="WP_078306331.1">
    <property type="nucleotide sequence ID" value="NZ_MUYT01000002.1"/>
</dbReference>
<evidence type="ECO:0000313" key="3">
    <source>
        <dbReference type="Proteomes" id="UP000191094"/>
    </source>
</evidence>
<dbReference type="GO" id="GO:0006508">
    <property type="term" value="P:proteolysis"/>
    <property type="evidence" value="ECO:0007669"/>
    <property type="project" value="InterPro"/>
</dbReference>
<dbReference type="InterPro" id="IPR005074">
    <property type="entry name" value="Peptidase_C39"/>
</dbReference>
<protein>
    <recommendedName>
        <fullName evidence="1">Peptidase C39 domain-containing protein</fullName>
    </recommendedName>
</protein>
<dbReference type="GO" id="GO:0005524">
    <property type="term" value="F:ATP binding"/>
    <property type="evidence" value="ECO:0007669"/>
    <property type="project" value="InterPro"/>
</dbReference>
<accession>A0A1T0CJZ7</accession>
<evidence type="ECO:0000259" key="1">
    <source>
        <dbReference type="PROSITE" id="PS50990"/>
    </source>
</evidence>
<sequence length="224" mass="25758">MNNLFFYLFFISFCVYISTSVYASYASPFHLNPQILKTQNITIQSWKEQKDAGVVKQDLDYSCGASSLATILTYFYQNPTSERQILDDMALSDVMASFSDLAIVSQKYGFIAKGFTTNYDTLSKLKIPAIVYLNHKRSDHFSVVRAIDNDRVYLADSSWGNRVLSKKQFEQMWHTNNDPNLQGKVLLILPSNEQQKQLSDTNFVKIQDAQKLLRESPVLFRDFL</sequence>
<dbReference type="GO" id="GO:0016020">
    <property type="term" value="C:membrane"/>
    <property type="evidence" value="ECO:0007669"/>
    <property type="project" value="InterPro"/>
</dbReference>
<proteinExistence type="predicted"/>
<comment type="caution">
    <text evidence="2">The sequence shown here is derived from an EMBL/GenBank/DDBJ whole genome shotgun (WGS) entry which is preliminary data.</text>
</comment>
<reference evidence="2 3" key="1">
    <citation type="submission" date="2017-02" db="EMBL/GenBank/DDBJ databases">
        <title>Draft genome sequence of Moraxella lincolnii CCUG 9405T type strain.</title>
        <authorList>
            <person name="Salva-Serra F."/>
            <person name="Engstrom-Jakobsson H."/>
            <person name="Thorell K."/>
            <person name="Jaen-Luchoro D."/>
            <person name="Gonzales-Siles L."/>
            <person name="Karlsson R."/>
            <person name="Yazdan S."/>
            <person name="Boulund F."/>
            <person name="Johnning A."/>
            <person name="Engstrand L."/>
            <person name="Kristiansson E."/>
            <person name="Moore E."/>
        </authorList>
    </citation>
    <scope>NUCLEOTIDE SEQUENCE [LARGE SCALE GENOMIC DNA]</scope>
    <source>
        <strain evidence="2 3">CCUG 9405</strain>
    </source>
</reference>
<dbReference type="EMBL" id="MUYT01000002">
    <property type="protein sequence ID" value="OOS22481.1"/>
    <property type="molecule type" value="Genomic_DNA"/>
</dbReference>
<dbReference type="GO" id="GO:0008233">
    <property type="term" value="F:peptidase activity"/>
    <property type="evidence" value="ECO:0007669"/>
    <property type="project" value="InterPro"/>
</dbReference>
<keyword evidence="3" id="KW-1185">Reference proteome</keyword>
<feature type="domain" description="Peptidase C39" evidence="1">
    <location>
        <begin position="57"/>
        <end position="180"/>
    </location>
</feature>
<name>A0A1T0CJZ7_9GAMM</name>
<gene>
    <name evidence="2" type="ORF">B0682_01405</name>
</gene>
<dbReference type="PROSITE" id="PS50990">
    <property type="entry name" value="PEPTIDASE_C39"/>
    <property type="match status" value="1"/>
</dbReference>
<organism evidence="2 3">
    <name type="scientific">Lwoffella lincolnii</name>
    <dbReference type="NCBI Taxonomy" id="90241"/>
    <lineage>
        <taxon>Bacteria</taxon>
        <taxon>Pseudomonadati</taxon>
        <taxon>Pseudomonadota</taxon>
        <taxon>Gammaproteobacteria</taxon>
        <taxon>Moraxellales</taxon>
        <taxon>Moraxellaceae</taxon>
        <taxon>Lwoffella</taxon>
    </lineage>
</organism>
<evidence type="ECO:0000313" key="2">
    <source>
        <dbReference type="EMBL" id="OOS22481.1"/>
    </source>
</evidence>